<reference evidence="3 4" key="1">
    <citation type="journal article" date="2019" name="Syst. Appl. Microbiol.">
        <title>Polyphasic characterization of two novel Lactobacillus spp. isolated from blown salami packages: Description of Lactobacillus halodurans sp. nov. and Lactobacillus salsicarnum sp. nov.</title>
        <authorList>
            <person name="Schuster J.A."/>
            <person name="Klingl A."/>
            <person name="Vogel R.F."/>
            <person name="Ehrmann M.A."/>
        </authorList>
    </citation>
    <scope>NUCLEOTIDE SEQUENCE [LARGE SCALE GENOMIC DNA]</scope>
    <source>
        <strain evidence="2 3">TMW 1.1920</strain>
        <strain evidence="1 4">TMW 1.2172</strain>
    </source>
</reference>
<dbReference type="EMBL" id="VDFP01000015">
    <property type="protein sequence ID" value="MQS76341.1"/>
    <property type="molecule type" value="Genomic_DNA"/>
</dbReference>
<evidence type="ECO:0000313" key="3">
    <source>
        <dbReference type="Proteomes" id="UP000371423"/>
    </source>
</evidence>
<dbReference type="Proteomes" id="UP000371423">
    <property type="component" value="Unassembled WGS sequence"/>
</dbReference>
<organism evidence="2 3">
    <name type="scientific">Companilactobacillus halodurans</name>
    <dbReference type="NCBI Taxonomy" id="2584183"/>
    <lineage>
        <taxon>Bacteria</taxon>
        <taxon>Bacillati</taxon>
        <taxon>Bacillota</taxon>
        <taxon>Bacilli</taxon>
        <taxon>Lactobacillales</taxon>
        <taxon>Lactobacillaceae</taxon>
        <taxon>Companilactobacillus</taxon>
    </lineage>
</organism>
<accession>A0A5P0ZVN2</accession>
<keyword evidence="2" id="KW-0378">Hydrolase</keyword>
<dbReference type="Pfam" id="PF06028">
    <property type="entry name" value="DUF915"/>
    <property type="match status" value="1"/>
</dbReference>
<comment type="caution">
    <text evidence="2">The sequence shown here is derived from an EMBL/GenBank/DDBJ whole genome shotgun (WGS) entry which is preliminary data.</text>
</comment>
<dbReference type="EMBL" id="VDFO01000010">
    <property type="protein sequence ID" value="MQS96965.1"/>
    <property type="molecule type" value="Genomic_DNA"/>
</dbReference>
<name>A0A5P0ZVN2_9LACO</name>
<dbReference type="InterPro" id="IPR010315">
    <property type="entry name" value="DUF915_hydro-like"/>
</dbReference>
<dbReference type="SUPFAM" id="SSF53474">
    <property type="entry name" value="alpha/beta-Hydrolases"/>
    <property type="match status" value="1"/>
</dbReference>
<dbReference type="Gene3D" id="3.40.50.1820">
    <property type="entry name" value="alpha/beta hydrolase"/>
    <property type="match status" value="1"/>
</dbReference>
<evidence type="ECO:0000313" key="1">
    <source>
        <dbReference type="EMBL" id="MQS76341.1"/>
    </source>
</evidence>
<evidence type="ECO:0000313" key="4">
    <source>
        <dbReference type="Proteomes" id="UP000414364"/>
    </source>
</evidence>
<dbReference type="InterPro" id="IPR029058">
    <property type="entry name" value="AB_hydrolase_fold"/>
</dbReference>
<gene>
    <name evidence="2" type="ORF">FHL05_03565</name>
    <name evidence="1" type="ORF">FHL06_08110</name>
</gene>
<dbReference type="Proteomes" id="UP000414364">
    <property type="component" value="Unassembled WGS sequence"/>
</dbReference>
<proteinExistence type="predicted"/>
<protein>
    <submittedName>
        <fullName evidence="2">Alpha/beta fold hydrolase</fullName>
    </submittedName>
</protein>
<dbReference type="GO" id="GO:0016787">
    <property type="term" value="F:hydrolase activity"/>
    <property type="evidence" value="ECO:0007669"/>
    <property type="project" value="UniProtKB-KW"/>
</dbReference>
<dbReference type="OrthoDB" id="503948at2"/>
<evidence type="ECO:0000313" key="2">
    <source>
        <dbReference type="EMBL" id="MQS96965.1"/>
    </source>
</evidence>
<sequence>MKKFIFVIIAIIGLLIPAGLPTMEKEVAATSNSESVKRQVPTLFFHGFGGTVRSMDYLIDQSQMDGYATRTLTVTINRQGQVIKTDGIWEKSAKNPEIQVLFVDNHESDYHHTARWIDNLLRMLHNKYGVTKFNAVAHSWGNNAVIYYLQHYSQKTNQPQIESLVNIAAPMQILNRDIYRRNDWRYSQQLKKDFQTYTAQGSTIRNLHIRELNIIGQLSPEDHFDEAVPVSSAESLKKIFKGPNQTYRVRLFTGKRAEHSALTRRNPRVLHVMERFLWGQP</sequence>
<keyword evidence="3" id="KW-1185">Reference proteome</keyword>
<dbReference type="AlphaFoldDB" id="A0A5P0ZVN2"/>